<gene>
    <name evidence="1" type="ORF">DLB95_15955</name>
</gene>
<comment type="caution">
    <text evidence="1">The sequence shown here is derived from an EMBL/GenBank/DDBJ whole genome shotgun (WGS) entry which is preliminary data.</text>
</comment>
<reference evidence="1" key="1">
    <citation type="submission" date="2018-05" db="EMBL/GenBank/DDBJ databases">
        <authorList>
            <person name="Ashton P.M."/>
            <person name="Dallman T."/>
            <person name="Nair S."/>
            <person name="De Pinna E."/>
            <person name="Peters T."/>
            <person name="Grant K."/>
        </authorList>
    </citation>
    <scope>NUCLEOTIDE SEQUENCE [LARGE SCALE GENOMIC DNA]</scope>
    <source>
        <strain evidence="1">474878</strain>
    </source>
</reference>
<name>A0A5Y3W5T3_SALDZ</name>
<dbReference type="EMBL" id="AAIYJF010000012">
    <property type="protein sequence ID" value="ECJ4378707.1"/>
    <property type="molecule type" value="Genomic_DNA"/>
</dbReference>
<organism evidence="1">
    <name type="scientific">Salmonella diarizonae</name>
    <dbReference type="NCBI Taxonomy" id="59204"/>
    <lineage>
        <taxon>Bacteria</taxon>
        <taxon>Pseudomonadati</taxon>
        <taxon>Pseudomonadota</taxon>
        <taxon>Gammaproteobacteria</taxon>
        <taxon>Enterobacterales</taxon>
        <taxon>Enterobacteriaceae</taxon>
        <taxon>Salmonella</taxon>
    </lineage>
</organism>
<protein>
    <submittedName>
        <fullName evidence="1">Uncharacterized protein</fullName>
    </submittedName>
</protein>
<proteinExistence type="predicted"/>
<evidence type="ECO:0000313" key="1">
    <source>
        <dbReference type="EMBL" id="ECJ4378707.1"/>
    </source>
</evidence>
<dbReference type="AlphaFoldDB" id="A0A5Y3W5T3"/>
<dbReference type="Proteomes" id="UP000839781">
    <property type="component" value="Unassembled WGS sequence"/>
</dbReference>
<sequence>METKAINDSIPTQIENANNFGDYFSDFSGICRYTSGAGEFVCFNFLKTYVYPPLEKDGDMLAPEIGLQRVASVSMTEQQAHNLYKLLGDILNYRKTQKEEQ</sequence>
<accession>A0A5Y3W5T3</accession>